<sequence length="317" mass="35165">MLSLAASIGYDSNLIKHLRFCPPGVSLDEGLKLLFDDDSVVLLCKYLEEDEKLVNAYVEHGDSAITGEVPLPAGFNEPIEVVAGFGDEHGGSGGEMNDTDHSSSEEEEARVLEQNEEEEEEIALVNLDLDSDGGEDPEVVSALNKVKKAIEKEQQRRKGLEELEFSELHEIPMQQRQKKKVHASGPGGPSGGRPSGGPSVSFELNSSAAAHKDGEESPYFDSNQPHNCIKTNFEDSEVDDAQRCISRGLQFRPDGFVPAFFEDQIFTGPAQFKEALREYRLGKHKAFYDKKNDNQRVRAKCFANGCEWEILVSYHWG</sequence>
<feature type="compositionally biased region" description="Basic and acidic residues" evidence="1">
    <location>
        <begin position="155"/>
        <end position="170"/>
    </location>
</feature>
<evidence type="ECO:0000313" key="4">
    <source>
        <dbReference type="Proteomes" id="UP000187203"/>
    </source>
</evidence>
<accession>A0A1R3JTV8</accession>
<feature type="region of interest" description="Disordered" evidence="1">
    <location>
        <begin position="155"/>
        <end position="203"/>
    </location>
</feature>
<dbReference type="AlphaFoldDB" id="A0A1R3JTV8"/>
<evidence type="ECO:0000259" key="2">
    <source>
        <dbReference type="Pfam" id="PF03108"/>
    </source>
</evidence>
<dbReference type="EMBL" id="AWUE01015354">
    <property type="protein sequence ID" value="OMO98285.1"/>
    <property type="molecule type" value="Genomic_DNA"/>
</dbReference>
<dbReference type="InterPro" id="IPR004332">
    <property type="entry name" value="Transposase_MuDR"/>
</dbReference>
<reference evidence="4" key="1">
    <citation type="submission" date="2013-09" db="EMBL/GenBank/DDBJ databases">
        <title>Corchorus olitorius genome sequencing.</title>
        <authorList>
            <person name="Alam M."/>
            <person name="Haque M.S."/>
            <person name="Islam M.S."/>
            <person name="Emdad E.M."/>
            <person name="Islam M.M."/>
            <person name="Ahmed B."/>
            <person name="Halim A."/>
            <person name="Hossen Q.M.M."/>
            <person name="Hossain M.Z."/>
            <person name="Ahmed R."/>
            <person name="Khan M.M."/>
            <person name="Islam R."/>
            <person name="Rashid M.M."/>
            <person name="Khan S.A."/>
            <person name="Rahman M.S."/>
            <person name="Alam M."/>
            <person name="Yahiya A.S."/>
            <person name="Khan M.S."/>
            <person name="Azam M.S."/>
            <person name="Haque T."/>
            <person name="Lashkar M.Z.H."/>
            <person name="Akhand A.I."/>
            <person name="Morshed G."/>
            <person name="Roy S."/>
            <person name="Uddin K.S."/>
            <person name="Rabeya T."/>
            <person name="Hossain A.S."/>
            <person name="Chowdhury A."/>
            <person name="Snigdha A.R."/>
            <person name="Mortoza M.S."/>
            <person name="Matin S.A."/>
            <person name="Hoque S.M.E."/>
            <person name="Islam M.K."/>
            <person name="Roy D.K."/>
            <person name="Haider R."/>
            <person name="Moosa M.M."/>
            <person name="Elias S.M."/>
            <person name="Hasan A.M."/>
            <person name="Jahan S."/>
            <person name="Shafiuddin M."/>
            <person name="Mahmood N."/>
            <person name="Shommy N.S."/>
        </authorList>
    </citation>
    <scope>NUCLEOTIDE SEQUENCE [LARGE SCALE GENOMIC DNA]</scope>
    <source>
        <strain evidence="4">cv. O-4</strain>
    </source>
</reference>
<feature type="domain" description="Transposase MuDR plant" evidence="2">
    <location>
        <begin position="264"/>
        <end position="313"/>
    </location>
</feature>
<evidence type="ECO:0000313" key="3">
    <source>
        <dbReference type="EMBL" id="OMO98285.1"/>
    </source>
</evidence>
<evidence type="ECO:0000256" key="1">
    <source>
        <dbReference type="SAM" id="MobiDB-lite"/>
    </source>
</evidence>
<comment type="caution">
    <text evidence="3">The sequence shown here is derived from an EMBL/GenBank/DDBJ whole genome shotgun (WGS) entry which is preliminary data.</text>
</comment>
<protein>
    <submittedName>
        <fullName evidence="3">Transposase, MuDR, plant</fullName>
    </submittedName>
</protein>
<feature type="compositionally biased region" description="Gly residues" evidence="1">
    <location>
        <begin position="185"/>
        <end position="195"/>
    </location>
</feature>
<feature type="region of interest" description="Disordered" evidence="1">
    <location>
        <begin position="85"/>
        <end position="119"/>
    </location>
</feature>
<dbReference type="OrthoDB" id="1752323at2759"/>
<gene>
    <name evidence="3" type="ORF">COLO4_14029</name>
</gene>
<organism evidence="3 4">
    <name type="scientific">Corchorus olitorius</name>
    <dbReference type="NCBI Taxonomy" id="93759"/>
    <lineage>
        <taxon>Eukaryota</taxon>
        <taxon>Viridiplantae</taxon>
        <taxon>Streptophyta</taxon>
        <taxon>Embryophyta</taxon>
        <taxon>Tracheophyta</taxon>
        <taxon>Spermatophyta</taxon>
        <taxon>Magnoliopsida</taxon>
        <taxon>eudicotyledons</taxon>
        <taxon>Gunneridae</taxon>
        <taxon>Pentapetalae</taxon>
        <taxon>rosids</taxon>
        <taxon>malvids</taxon>
        <taxon>Malvales</taxon>
        <taxon>Malvaceae</taxon>
        <taxon>Grewioideae</taxon>
        <taxon>Apeibeae</taxon>
        <taxon>Corchorus</taxon>
    </lineage>
</organism>
<name>A0A1R3JTV8_9ROSI</name>
<dbReference type="Pfam" id="PF03108">
    <property type="entry name" value="DBD_Tnp_Mut"/>
    <property type="match status" value="1"/>
</dbReference>
<proteinExistence type="predicted"/>
<feature type="compositionally biased region" description="Basic and acidic residues" evidence="1">
    <location>
        <begin position="98"/>
        <end position="113"/>
    </location>
</feature>
<keyword evidence="4" id="KW-1185">Reference proteome</keyword>
<dbReference type="Proteomes" id="UP000187203">
    <property type="component" value="Unassembled WGS sequence"/>
</dbReference>